<sequence>MLLLIYSAKVILCSALLYTYYHLALRNNRFHHWNRYYLLLITIVSLITPLVKIPLPAGGQTVPTAMVTYTSKMITLRETVATPAADPSFYLRTGVIVIYALIAFFLLCRLMVSIHRIRQLVRSSEIQPIPPYHFARHHKVTAPFSFFRYIFWDPNSSLDSPSGKQMLQHELVHVREKHSTDKMLMEVLTAICWFNPFFHLIKRELTLVHEFIADQKAAGEEVAGYAENILRMTFESNQFSITNNFFHPPIKRRILMLTQFRQPRFSYLRRILVLPLAAFIFCSLAFVADKRPSAIRALVPPGTLPELMANNIPTADTSIPVKKRDVQVLTAGPTFPGGEDSLAVYLSKNIRYPKVAAQKGTQGQVTIVFLVNEQGQVKDAKIRGNKLLGDGLEEEALRVVKAMPRWTPAEYKGKKLAVMQTLPIKFSITGDQPVSIVQPEVYTFVEHPPTFVGGEEAMARYLSKTIRYPKEAQANNVSGTIFVQFVIDTEGHLKEAKTVGAKKGYGLEEEAIRVVMAMPQWNPGTHRNKKVNVLFNLPIRFTIQQL</sequence>
<dbReference type="Pfam" id="PF03544">
    <property type="entry name" value="TonB_C"/>
    <property type="match status" value="2"/>
</dbReference>
<gene>
    <name evidence="12" type="ORF">DF182_19460</name>
</gene>
<evidence type="ECO:0000256" key="4">
    <source>
        <dbReference type="ARBA" id="ARBA00022475"/>
    </source>
</evidence>
<comment type="similarity">
    <text evidence="2">Belongs to the TonB family.</text>
</comment>
<dbReference type="Pfam" id="PF05569">
    <property type="entry name" value="Peptidase_M56"/>
    <property type="match status" value="1"/>
</dbReference>
<dbReference type="SUPFAM" id="SSF74653">
    <property type="entry name" value="TolA/TonB C-terminal domain"/>
    <property type="match status" value="2"/>
</dbReference>
<dbReference type="InterPro" id="IPR051045">
    <property type="entry name" value="TonB-dependent_transducer"/>
</dbReference>
<keyword evidence="6 10" id="KW-0812">Transmembrane</keyword>
<keyword evidence="4" id="KW-1003">Cell membrane</keyword>
<keyword evidence="8 10" id="KW-1133">Transmembrane helix</keyword>
<evidence type="ECO:0000313" key="13">
    <source>
        <dbReference type="Proteomes" id="UP000253410"/>
    </source>
</evidence>
<protein>
    <recommendedName>
        <fullName evidence="11">TonB C-terminal domain-containing protein</fullName>
    </recommendedName>
</protein>
<comment type="subcellular location">
    <subcellularLocation>
        <location evidence="1">Cell inner membrane</location>
        <topology evidence="1">Single-pass membrane protein</topology>
        <orientation evidence="1">Periplasmic side</orientation>
    </subcellularLocation>
</comment>
<dbReference type="GO" id="GO:0031992">
    <property type="term" value="F:energy transducer activity"/>
    <property type="evidence" value="ECO:0007669"/>
    <property type="project" value="TreeGrafter"/>
</dbReference>
<dbReference type="PANTHER" id="PTHR33446:SF2">
    <property type="entry name" value="PROTEIN TONB"/>
    <property type="match status" value="1"/>
</dbReference>
<feature type="transmembrane region" description="Helical" evidence="10">
    <location>
        <begin position="271"/>
        <end position="288"/>
    </location>
</feature>
<evidence type="ECO:0000256" key="10">
    <source>
        <dbReference type="SAM" id="Phobius"/>
    </source>
</evidence>
<keyword evidence="9 10" id="KW-0472">Membrane</keyword>
<dbReference type="GO" id="GO:0055085">
    <property type="term" value="P:transmembrane transport"/>
    <property type="evidence" value="ECO:0007669"/>
    <property type="project" value="InterPro"/>
</dbReference>
<dbReference type="OrthoDB" id="9814002at2"/>
<accession>A0A365XQV6</accession>
<dbReference type="InterPro" id="IPR008756">
    <property type="entry name" value="Peptidase_M56"/>
</dbReference>
<keyword evidence="5" id="KW-0997">Cell inner membrane</keyword>
<evidence type="ECO:0000256" key="2">
    <source>
        <dbReference type="ARBA" id="ARBA00006555"/>
    </source>
</evidence>
<dbReference type="GO" id="GO:0098797">
    <property type="term" value="C:plasma membrane protein complex"/>
    <property type="evidence" value="ECO:0007669"/>
    <property type="project" value="TreeGrafter"/>
</dbReference>
<evidence type="ECO:0000259" key="11">
    <source>
        <dbReference type="PROSITE" id="PS52015"/>
    </source>
</evidence>
<evidence type="ECO:0000256" key="3">
    <source>
        <dbReference type="ARBA" id="ARBA00022448"/>
    </source>
</evidence>
<dbReference type="Gene3D" id="3.30.1150.10">
    <property type="match status" value="2"/>
</dbReference>
<dbReference type="NCBIfam" id="TIGR01352">
    <property type="entry name" value="tonB_Cterm"/>
    <property type="match status" value="2"/>
</dbReference>
<dbReference type="CDD" id="cd07341">
    <property type="entry name" value="M56_BlaR1_MecR1_like"/>
    <property type="match status" value="1"/>
</dbReference>
<keyword evidence="7" id="KW-0653">Protein transport</keyword>
<feature type="domain" description="TonB C-terminal" evidence="11">
    <location>
        <begin position="453"/>
        <end position="546"/>
    </location>
</feature>
<dbReference type="PANTHER" id="PTHR33446">
    <property type="entry name" value="PROTEIN TONB-RELATED"/>
    <property type="match status" value="1"/>
</dbReference>
<evidence type="ECO:0000256" key="6">
    <source>
        <dbReference type="ARBA" id="ARBA00022692"/>
    </source>
</evidence>
<feature type="transmembrane region" description="Helical" evidence="10">
    <location>
        <begin position="36"/>
        <end position="55"/>
    </location>
</feature>
<dbReference type="EMBL" id="QFFJ01000002">
    <property type="protein sequence ID" value="RBL88746.1"/>
    <property type="molecule type" value="Genomic_DNA"/>
</dbReference>
<feature type="domain" description="TonB C-terminal" evidence="11">
    <location>
        <begin position="337"/>
        <end position="435"/>
    </location>
</feature>
<proteinExistence type="inferred from homology"/>
<dbReference type="PROSITE" id="PS52015">
    <property type="entry name" value="TONB_CTD"/>
    <property type="match status" value="2"/>
</dbReference>
<organism evidence="12 13">
    <name type="scientific">Chitinophaga flava</name>
    <dbReference type="NCBI Taxonomy" id="2259036"/>
    <lineage>
        <taxon>Bacteria</taxon>
        <taxon>Pseudomonadati</taxon>
        <taxon>Bacteroidota</taxon>
        <taxon>Chitinophagia</taxon>
        <taxon>Chitinophagales</taxon>
        <taxon>Chitinophagaceae</taxon>
        <taxon>Chitinophaga</taxon>
    </lineage>
</organism>
<reference evidence="12 13" key="1">
    <citation type="submission" date="2018-05" db="EMBL/GenBank/DDBJ databases">
        <title>Chitinophaga sp. K3CV102501T nov., isolated from isolated from a monsoon evergreen broad-leaved forest soil.</title>
        <authorList>
            <person name="Lv Y."/>
        </authorList>
    </citation>
    <scope>NUCLEOTIDE SEQUENCE [LARGE SCALE GENOMIC DNA]</scope>
    <source>
        <strain evidence="12 13">GDMCC 1.1325</strain>
    </source>
</reference>
<evidence type="ECO:0000256" key="8">
    <source>
        <dbReference type="ARBA" id="ARBA00022989"/>
    </source>
</evidence>
<keyword evidence="3" id="KW-0813">Transport</keyword>
<evidence type="ECO:0000256" key="5">
    <source>
        <dbReference type="ARBA" id="ARBA00022519"/>
    </source>
</evidence>
<evidence type="ECO:0000256" key="9">
    <source>
        <dbReference type="ARBA" id="ARBA00023136"/>
    </source>
</evidence>
<dbReference type="AlphaFoldDB" id="A0A365XQV6"/>
<dbReference type="InterPro" id="IPR006260">
    <property type="entry name" value="TonB/TolA_C"/>
</dbReference>
<feature type="transmembrane region" description="Helical" evidence="10">
    <location>
        <begin position="6"/>
        <end position="24"/>
    </location>
</feature>
<dbReference type="Proteomes" id="UP000253410">
    <property type="component" value="Unassembled WGS sequence"/>
</dbReference>
<dbReference type="RefSeq" id="WP_113617488.1">
    <property type="nucleotide sequence ID" value="NZ_QFFJ01000002.1"/>
</dbReference>
<feature type="transmembrane region" description="Helical" evidence="10">
    <location>
        <begin position="89"/>
        <end position="112"/>
    </location>
</feature>
<name>A0A365XQV6_9BACT</name>
<evidence type="ECO:0000256" key="1">
    <source>
        <dbReference type="ARBA" id="ARBA00004383"/>
    </source>
</evidence>
<dbReference type="GO" id="GO:0015031">
    <property type="term" value="P:protein transport"/>
    <property type="evidence" value="ECO:0007669"/>
    <property type="project" value="UniProtKB-KW"/>
</dbReference>
<evidence type="ECO:0000313" key="12">
    <source>
        <dbReference type="EMBL" id="RBL88746.1"/>
    </source>
</evidence>
<dbReference type="InterPro" id="IPR037682">
    <property type="entry name" value="TonB_C"/>
</dbReference>
<evidence type="ECO:0000256" key="7">
    <source>
        <dbReference type="ARBA" id="ARBA00022927"/>
    </source>
</evidence>
<comment type="caution">
    <text evidence="12">The sequence shown here is derived from an EMBL/GenBank/DDBJ whole genome shotgun (WGS) entry which is preliminary data.</text>
</comment>
<keyword evidence="13" id="KW-1185">Reference proteome</keyword>